<proteinExistence type="inferred from homology"/>
<dbReference type="EMBL" id="AM167904">
    <property type="protein sequence ID" value="CAJ48605.1"/>
    <property type="molecule type" value="Genomic_DNA"/>
</dbReference>
<dbReference type="Pfam" id="PF00005">
    <property type="entry name" value="ABC_tran"/>
    <property type="match status" value="1"/>
</dbReference>
<dbReference type="InterPro" id="IPR003593">
    <property type="entry name" value="AAA+_ATPase"/>
</dbReference>
<dbReference type="GeneID" id="92935810"/>
<dbReference type="RefSeq" id="WP_012416683.1">
    <property type="nucleotide sequence ID" value="NC_010645.1"/>
</dbReference>
<dbReference type="OrthoDB" id="9802772at2"/>
<reference evidence="8 9" key="1">
    <citation type="journal article" date="2006" name="J. Bacteriol.">
        <title>Comparison of the genome sequence of the poultry pathogen Bordetella avium with those of B. bronchiseptica, B. pertussis, and B. parapertussis reveals extensive diversity in surface structures associated with host interaction.</title>
        <authorList>
            <person name="Sebaihia M."/>
            <person name="Preston A."/>
            <person name="Maskell D.J."/>
            <person name="Kuzmiak H."/>
            <person name="Connell T.D."/>
            <person name="King N.D."/>
            <person name="Orndorff P.E."/>
            <person name="Miyamoto D.M."/>
            <person name="Thomson N.R."/>
            <person name="Harris D."/>
            <person name="Goble A."/>
            <person name="Lord A."/>
            <person name="Murphy L."/>
            <person name="Quail M.A."/>
            <person name="Rutter S."/>
            <person name="Squares R."/>
            <person name="Squares S."/>
            <person name="Woodward J."/>
            <person name="Parkhill J."/>
            <person name="Temple L.M."/>
        </authorList>
    </citation>
    <scope>NUCLEOTIDE SEQUENCE [LARGE SCALE GENOMIC DNA]</scope>
    <source>
        <strain evidence="8 9">197N</strain>
    </source>
</reference>
<dbReference type="PANTHER" id="PTHR43776:SF7">
    <property type="entry name" value="D,D-DIPEPTIDE TRANSPORT ATP-BINDING PROTEIN DDPF-RELATED"/>
    <property type="match status" value="1"/>
</dbReference>
<dbReference type="InterPro" id="IPR027417">
    <property type="entry name" value="P-loop_NTPase"/>
</dbReference>
<evidence type="ECO:0000256" key="6">
    <source>
        <dbReference type="SAM" id="MobiDB-lite"/>
    </source>
</evidence>
<name>Q2KVC9_BORA1</name>
<keyword evidence="3" id="KW-0472">Membrane</keyword>
<dbReference type="STRING" id="360910.BAV0997"/>
<gene>
    <name evidence="8" type="primary">appF</name>
    <name evidence="8" type="ordered locus">BAV0997</name>
</gene>
<organism evidence="8 9">
    <name type="scientific">Bordetella avium (strain 197N)</name>
    <dbReference type="NCBI Taxonomy" id="360910"/>
    <lineage>
        <taxon>Bacteria</taxon>
        <taxon>Pseudomonadati</taxon>
        <taxon>Pseudomonadota</taxon>
        <taxon>Betaproteobacteria</taxon>
        <taxon>Burkholderiales</taxon>
        <taxon>Alcaligenaceae</taxon>
        <taxon>Bordetella</taxon>
    </lineage>
</organism>
<dbReference type="PROSITE" id="PS00211">
    <property type="entry name" value="ABC_TRANSPORTER_1"/>
    <property type="match status" value="1"/>
</dbReference>
<dbReference type="SMART" id="SM00382">
    <property type="entry name" value="AAA"/>
    <property type="match status" value="1"/>
</dbReference>
<dbReference type="GO" id="GO:0016887">
    <property type="term" value="F:ATP hydrolysis activity"/>
    <property type="evidence" value="ECO:0007669"/>
    <property type="project" value="InterPro"/>
</dbReference>
<evidence type="ECO:0000256" key="3">
    <source>
        <dbReference type="ARBA" id="ARBA00022475"/>
    </source>
</evidence>
<dbReference type="InterPro" id="IPR050319">
    <property type="entry name" value="ABC_transp_ATP-bind"/>
</dbReference>
<dbReference type="KEGG" id="bav:BAV0997"/>
<evidence type="ECO:0000256" key="1">
    <source>
        <dbReference type="ARBA" id="ARBA00005417"/>
    </source>
</evidence>
<keyword evidence="5" id="KW-0067">ATP-binding</keyword>
<evidence type="ECO:0000313" key="9">
    <source>
        <dbReference type="Proteomes" id="UP000001977"/>
    </source>
</evidence>
<dbReference type="GO" id="GO:0055085">
    <property type="term" value="P:transmembrane transport"/>
    <property type="evidence" value="ECO:0007669"/>
    <property type="project" value="UniProtKB-ARBA"/>
</dbReference>
<comment type="similarity">
    <text evidence="1">Belongs to the ABC transporter superfamily.</text>
</comment>
<dbReference type="GO" id="GO:0015833">
    <property type="term" value="P:peptide transport"/>
    <property type="evidence" value="ECO:0007669"/>
    <property type="project" value="InterPro"/>
</dbReference>
<dbReference type="NCBIfam" id="TIGR01727">
    <property type="entry name" value="oligo_HPY"/>
    <property type="match status" value="1"/>
</dbReference>
<dbReference type="Pfam" id="PF08352">
    <property type="entry name" value="oligo_HPY"/>
    <property type="match status" value="1"/>
</dbReference>
<dbReference type="CDD" id="cd03257">
    <property type="entry name" value="ABC_NikE_OppD_transporters"/>
    <property type="match status" value="1"/>
</dbReference>
<dbReference type="FunFam" id="3.40.50.300:FF:000016">
    <property type="entry name" value="Oligopeptide ABC transporter ATP-binding component"/>
    <property type="match status" value="1"/>
</dbReference>
<protein>
    <submittedName>
        <fullName evidence="8">Oligopeptide ABC transporter,ATP-binding protein</fullName>
    </submittedName>
</protein>
<evidence type="ECO:0000256" key="2">
    <source>
        <dbReference type="ARBA" id="ARBA00022448"/>
    </source>
</evidence>
<dbReference type="eggNOG" id="COG4608">
    <property type="taxonomic scope" value="Bacteria"/>
</dbReference>
<dbReference type="GO" id="GO:0005524">
    <property type="term" value="F:ATP binding"/>
    <property type="evidence" value="ECO:0007669"/>
    <property type="project" value="UniProtKB-KW"/>
</dbReference>
<dbReference type="Proteomes" id="UP000001977">
    <property type="component" value="Chromosome"/>
</dbReference>
<keyword evidence="9" id="KW-1185">Reference proteome</keyword>
<dbReference type="InterPro" id="IPR017871">
    <property type="entry name" value="ABC_transporter-like_CS"/>
</dbReference>
<dbReference type="InterPro" id="IPR013563">
    <property type="entry name" value="Oligopep_ABC_C"/>
</dbReference>
<dbReference type="HOGENOM" id="CLU_000604_1_23_4"/>
<dbReference type="PROSITE" id="PS50893">
    <property type="entry name" value="ABC_TRANSPORTER_2"/>
    <property type="match status" value="1"/>
</dbReference>
<evidence type="ECO:0000256" key="4">
    <source>
        <dbReference type="ARBA" id="ARBA00022741"/>
    </source>
</evidence>
<dbReference type="InterPro" id="IPR003439">
    <property type="entry name" value="ABC_transporter-like_ATP-bd"/>
</dbReference>
<evidence type="ECO:0000259" key="7">
    <source>
        <dbReference type="PROSITE" id="PS50893"/>
    </source>
</evidence>
<feature type="domain" description="ABC transporter" evidence="7">
    <location>
        <begin position="14"/>
        <end position="265"/>
    </location>
</feature>
<accession>Q2KVC9</accession>
<feature type="region of interest" description="Disordered" evidence="6">
    <location>
        <begin position="274"/>
        <end position="296"/>
    </location>
</feature>
<evidence type="ECO:0000256" key="5">
    <source>
        <dbReference type="ARBA" id="ARBA00022840"/>
    </source>
</evidence>
<dbReference type="Gene3D" id="3.40.50.300">
    <property type="entry name" value="P-loop containing nucleotide triphosphate hydrolases"/>
    <property type="match status" value="1"/>
</dbReference>
<dbReference type="PANTHER" id="PTHR43776">
    <property type="entry name" value="TRANSPORT ATP-BINDING PROTEIN"/>
    <property type="match status" value="1"/>
</dbReference>
<keyword evidence="4" id="KW-0547">Nucleotide-binding</keyword>
<evidence type="ECO:0000313" key="8">
    <source>
        <dbReference type="EMBL" id="CAJ48605.1"/>
    </source>
</evidence>
<dbReference type="AlphaFoldDB" id="Q2KVC9"/>
<dbReference type="SUPFAM" id="SSF52540">
    <property type="entry name" value="P-loop containing nucleoside triphosphate hydrolases"/>
    <property type="match status" value="1"/>
</dbReference>
<keyword evidence="3" id="KW-1003">Cell membrane</keyword>
<sequence length="335" mass="36785">MSAERPTPTSQPLLQVRDLKMHYGSPGGLLRKKKPVVQAVDGVSFDVARGETLSLVGESGCGKTTTGKAVLRLIQPTAGSVRLEGEELLGLSAEQMRQRRRDMQIIFQDPYASLNPRMTAGEIVGEPMRNFPALAGSRSRQEELAWLFSKVGLRPEAMKKYPHEFSGGQRQRLGIARALALRPKLIVCDEPVSALDVSVQAQVINLLMDLQKEMGLAYLFVAHDLAVVRHISHRVAVMYLGRIVEVADRDTLFSGPLHPYTEILLSAVPVPDPHQPAQRRLLPGDPPSPANPPSGCRFHTRCPLAKPICSEQQPALTERPVSVAGASHWVACHFR</sequence>
<keyword evidence="2" id="KW-0813">Transport</keyword>